<dbReference type="Pfam" id="PF13715">
    <property type="entry name" value="CarbopepD_reg_2"/>
    <property type="match status" value="1"/>
</dbReference>
<keyword evidence="4" id="KW-1185">Reference proteome</keyword>
<dbReference type="Gene3D" id="2.60.40.1120">
    <property type="entry name" value="Carboxypeptidase-like, regulatory domain"/>
    <property type="match status" value="1"/>
</dbReference>
<feature type="domain" description="TonB-dependent receptor plug" evidence="2">
    <location>
        <begin position="117"/>
        <end position="246"/>
    </location>
</feature>
<gene>
    <name evidence="3" type="ORF">ACFSR5_19680</name>
</gene>
<feature type="signal peptide" evidence="1">
    <location>
        <begin position="1"/>
        <end position="19"/>
    </location>
</feature>
<evidence type="ECO:0000313" key="4">
    <source>
        <dbReference type="Proteomes" id="UP001597545"/>
    </source>
</evidence>
<accession>A0ABW5KPT9</accession>
<dbReference type="EMBL" id="JBHULR010000021">
    <property type="protein sequence ID" value="MFD2549875.1"/>
    <property type="molecule type" value="Genomic_DNA"/>
</dbReference>
<evidence type="ECO:0000259" key="2">
    <source>
        <dbReference type="Pfam" id="PF07715"/>
    </source>
</evidence>
<dbReference type="Pfam" id="PF07715">
    <property type="entry name" value="Plug"/>
    <property type="match status" value="1"/>
</dbReference>
<name>A0ABW5KPT9_9SPHI</name>
<feature type="chain" id="PRO_5046912802" evidence="1">
    <location>
        <begin position="20"/>
        <end position="918"/>
    </location>
</feature>
<dbReference type="InterPro" id="IPR037066">
    <property type="entry name" value="Plug_dom_sf"/>
</dbReference>
<sequence>MKVVLIFFLSFSAYISLSAQPYTIRGSLKDRSGKPLIAGSVLLMPLQRQGHIDATGSFVFTDIPEGTYTLQCRHLGYKPELRPVVVTSHIVLDIVLLPAEVNIDEVYVTAQESEGLGTSSIIDKKAMELLQPSSFTDILELLPGGRAVDPNLTTNNKIDLRDGDPISSGYNTNALGTQFSIDGMVLNSAANMGTISNLTSNTSTPHGARDNTFTGIDMRSISTDNIEKVEIMRGIVSAEHGDLTSGAILIDRIKGVTPWSARMKADGFSKLFSIGKGLDFKRKAYTLNIDGGYLHANQNPTDQFTSFKRVNASARGEKKWQSSRFIWTWGHALDVNTTIDGVRFDPDVNYAGTDRYTSKKRNYAFSNRLAVSNRDKNSAFRRLDLSASVNFGDNRVEIDRLTQTRSATLLLNAMEEGSHEVSYLTPTYVAHVQLSDKPLNLSFKAVSTWRFKWLTDHQVKTGLENRYSKNLGAGQQYDLNYPLTDDLSTRPRRFDAVPAHNNLAFFAEDTFRLRTGRFSWENGLGMRAVMLTNLSQDYVAARGVYIEPRWNSKLHLPDMMLHGKPLKASLSGGYGQQALTPTLIYLYPENIYIGIPELNYYHNNPDYRLAWANTTIVDPTNRALEVAVSKKWELGIQLAYSGNRLSVTYFRDRLLNGFRSESNYSIINYRQYQAESVDPNSISAKPDLTDFTWRDVARYESYRITNNGSASIKEGLEYQFTSRRLAGINTRFTVNGAWYQTVSRDQLMSYNTMSSNVIIDGNIKQYLAAYLDNDNYYRENFNTNLTVDSYLPRLGLNIAVFAQNIWWKTSQTRPKSDLPVGYYDISGSYHIYTEEDRTDPILRYFDRKTDPITFRKRTVPIDLQVNLKATKIIREKLRIAMFINRLLVYQPDYTQYGMRIDRDDKSAPYFGMELNLTL</sequence>
<comment type="caution">
    <text evidence="3">The sequence shown here is derived from an EMBL/GenBank/DDBJ whole genome shotgun (WGS) entry which is preliminary data.</text>
</comment>
<organism evidence="3 4">
    <name type="scientific">Sphingobacterium suaedae</name>
    <dbReference type="NCBI Taxonomy" id="1686402"/>
    <lineage>
        <taxon>Bacteria</taxon>
        <taxon>Pseudomonadati</taxon>
        <taxon>Bacteroidota</taxon>
        <taxon>Sphingobacteriia</taxon>
        <taxon>Sphingobacteriales</taxon>
        <taxon>Sphingobacteriaceae</taxon>
        <taxon>Sphingobacterium</taxon>
    </lineage>
</organism>
<dbReference type="SUPFAM" id="SSF56935">
    <property type="entry name" value="Porins"/>
    <property type="match status" value="1"/>
</dbReference>
<keyword evidence="1" id="KW-0732">Signal</keyword>
<dbReference type="InterPro" id="IPR008969">
    <property type="entry name" value="CarboxyPept-like_regulatory"/>
</dbReference>
<dbReference type="Proteomes" id="UP001597545">
    <property type="component" value="Unassembled WGS sequence"/>
</dbReference>
<evidence type="ECO:0000313" key="3">
    <source>
        <dbReference type="EMBL" id="MFD2549875.1"/>
    </source>
</evidence>
<dbReference type="RefSeq" id="WP_380906231.1">
    <property type="nucleotide sequence ID" value="NZ_JBHUEG010000018.1"/>
</dbReference>
<dbReference type="Gene3D" id="2.170.130.10">
    <property type="entry name" value="TonB-dependent receptor, plug domain"/>
    <property type="match status" value="1"/>
</dbReference>
<dbReference type="SUPFAM" id="SSF49464">
    <property type="entry name" value="Carboxypeptidase regulatory domain-like"/>
    <property type="match status" value="1"/>
</dbReference>
<dbReference type="InterPro" id="IPR012910">
    <property type="entry name" value="Plug_dom"/>
</dbReference>
<protein>
    <submittedName>
        <fullName evidence="3">Carboxypeptidase-like regulatory domain-containing protein</fullName>
    </submittedName>
</protein>
<evidence type="ECO:0000256" key="1">
    <source>
        <dbReference type="SAM" id="SignalP"/>
    </source>
</evidence>
<proteinExistence type="predicted"/>
<reference evidence="4" key="1">
    <citation type="journal article" date="2019" name="Int. J. Syst. Evol. Microbiol.">
        <title>The Global Catalogue of Microorganisms (GCM) 10K type strain sequencing project: providing services to taxonomists for standard genome sequencing and annotation.</title>
        <authorList>
            <consortium name="The Broad Institute Genomics Platform"/>
            <consortium name="The Broad Institute Genome Sequencing Center for Infectious Disease"/>
            <person name="Wu L."/>
            <person name="Ma J."/>
        </authorList>
    </citation>
    <scope>NUCLEOTIDE SEQUENCE [LARGE SCALE GENOMIC DNA]</scope>
    <source>
        <strain evidence="4">KCTC 42662</strain>
    </source>
</reference>